<feature type="region of interest" description="Disordered" evidence="1">
    <location>
        <begin position="1"/>
        <end position="38"/>
    </location>
</feature>
<proteinExistence type="predicted"/>
<accession>A0A2T9YE35</accession>
<comment type="caution">
    <text evidence="2">The sequence shown here is derived from an EMBL/GenBank/DDBJ whole genome shotgun (WGS) entry which is preliminary data.</text>
</comment>
<reference evidence="2 3" key="1">
    <citation type="journal article" date="2018" name="MBio">
        <title>Comparative Genomics Reveals the Core Gene Toolbox for the Fungus-Insect Symbiosis.</title>
        <authorList>
            <person name="Wang Y."/>
            <person name="Stata M."/>
            <person name="Wang W."/>
            <person name="Stajich J.E."/>
            <person name="White M.M."/>
            <person name="Moncalvo J.M."/>
        </authorList>
    </citation>
    <scope>NUCLEOTIDE SEQUENCE [LARGE SCALE GENOMIC DNA]</scope>
    <source>
        <strain evidence="2 3">AUS-77-4</strain>
    </source>
</reference>
<evidence type="ECO:0000256" key="1">
    <source>
        <dbReference type="SAM" id="MobiDB-lite"/>
    </source>
</evidence>
<protein>
    <submittedName>
        <fullName evidence="2">Uncharacterized protein</fullName>
    </submittedName>
</protein>
<sequence>MTKLKGSKGGKGGKVKGNSHDHAMKAANDAKSEMQEGLDKTQNIETNVADQAMPTIQKGIK</sequence>
<evidence type="ECO:0000313" key="2">
    <source>
        <dbReference type="EMBL" id="PVU90608.1"/>
    </source>
</evidence>
<evidence type="ECO:0000313" key="3">
    <source>
        <dbReference type="Proteomes" id="UP000245699"/>
    </source>
</evidence>
<gene>
    <name evidence="2" type="ORF">BB559_004551</name>
</gene>
<dbReference type="Proteomes" id="UP000245699">
    <property type="component" value="Unassembled WGS sequence"/>
</dbReference>
<name>A0A2T9YE35_9FUNG</name>
<organism evidence="2 3">
    <name type="scientific">Furculomyces boomerangus</name>
    <dbReference type="NCBI Taxonomy" id="61424"/>
    <lineage>
        <taxon>Eukaryota</taxon>
        <taxon>Fungi</taxon>
        <taxon>Fungi incertae sedis</taxon>
        <taxon>Zoopagomycota</taxon>
        <taxon>Kickxellomycotina</taxon>
        <taxon>Harpellomycetes</taxon>
        <taxon>Harpellales</taxon>
        <taxon>Harpellaceae</taxon>
        <taxon>Furculomyces</taxon>
    </lineage>
</organism>
<feature type="compositionally biased region" description="Basic and acidic residues" evidence="1">
    <location>
        <begin position="18"/>
        <end position="38"/>
    </location>
</feature>
<keyword evidence="3" id="KW-1185">Reference proteome</keyword>
<feature type="compositionally biased region" description="Basic residues" evidence="1">
    <location>
        <begin position="1"/>
        <end position="14"/>
    </location>
</feature>
<dbReference type="EMBL" id="MBFT01000472">
    <property type="protein sequence ID" value="PVU90608.1"/>
    <property type="molecule type" value="Genomic_DNA"/>
</dbReference>
<dbReference type="AlphaFoldDB" id="A0A2T9YE35"/>